<feature type="transmembrane region" description="Helical" evidence="5">
    <location>
        <begin position="119"/>
        <end position="140"/>
    </location>
</feature>
<dbReference type="STRING" id="104452.A0A0L7KQ51"/>
<evidence type="ECO:0000313" key="7">
    <source>
        <dbReference type="EMBL" id="KOB65181.1"/>
    </source>
</evidence>
<evidence type="ECO:0000256" key="4">
    <source>
        <dbReference type="ARBA" id="ARBA00023136"/>
    </source>
</evidence>
<keyword evidence="4 5" id="KW-0472">Membrane</keyword>
<keyword evidence="3 5" id="KW-1133">Transmembrane helix</keyword>
<accession>A0A0L7KQ51</accession>
<organism evidence="7 8">
    <name type="scientific">Operophtera brumata</name>
    <name type="common">Winter moth</name>
    <name type="synonym">Phalaena brumata</name>
    <dbReference type="NCBI Taxonomy" id="104452"/>
    <lineage>
        <taxon>Eukaryota</taxon>
        <taxon>Metazoa</taxon>
        <taxon>Ecdysozoa</taxon>
        <taxon>Arthropoda</taxon>
        <taxon>Hexapoda</taxon>
        <taxon>Insecta</taxon>
        <taxon>Pterygota</taxon>
        <taxon>Neoptera</taxon>
        <taxon>Endopterygota</taxon>
        <taxon>Lepidoptera</taxon>
        <taxon>Glossata</taxon>
        <taxon>Ditrysia</taxon>
        <taxon>Geometroidea</taxon>
        <taxon>Geometridae</taxon>
        <taxon>Larentiinae</taxon>
        <taxon>Operophtera</taxon>
    </lineage>
</organism>
<dbReference type="GO" id="GO:0015179">
    <property type="term" value="F:L-amino acid transmembrane transporter activity"/>
    <property type="evidence" value="ECO:0007669"/>
    <property type="project" value="TreeGrafter"/>
</dbReference>
<gene>
    <name evidence="7" type="ORF">OBRU01_23109</name>
</gene>
<feature type="domain" description="Amino acid transporter transmembrane" evidence="6">
    <location>
        <begin position="39"/>
        <end position="207"/>
    </location>
</feature>
<name>A0A0L7KQ51_OPEBR</name>
<evidence type="ECO:0000313" key="8">
    <source>
        <dbReference type="Proteomes" id="UP000037510"/>
    </source>
</evidence>
<dbReference type="Pfam" id="PF01490">
    <property type="entry name" value="Aa_trans"/>
    <property type="match status" value="1"/>
</dbReference>
<reference evidence="7 8" key="1">
    <citation type="journal article" date="2015" name="Genome Biol. Evol.">
        <title>The genome of winter moth (Operophtera brumata) provides a genomic perspective on sexual dimorphism and phenology.</title>
        <authorList>
            <person name="Derks M.F."/>
            <person name="Smit S."/>
            <person name="Salis L."/>
            <person name="Schijlen E."/>
            <person name="Bossers A."/>
            <person name="Mateman C."/>
            <person name="Pijl A.S."/>
            <person name="de Ridder D."/>
            <person name="Groenen M.A."/>
            <person name="Visser M.E."/>
            <person name="Megens H.J."/>
        </authorList>
    </citation>
    <scope>NUCLEOTIDE SEQUENCE [LARGE SCALE GENOMIC DNA]</scope>
    <source>
        <strain evidence="7">WM2013NL</strain>
        <tissue evidence="7">Head and thorax</tissue>
    </source>
</reference>
<evidence type="ECO:0000256" key="5">
    <source>
        <dbReference type="SAM" id="Phobius"/>
    </source>
</evidence>
<dbReference type="Proteomes" id="UP000037510">
    <property type="component" value="Unassembled WGS sequence"/>
</dbReference>
<feature type="transmembrane region" description="Helical" evidence="5">
    <location>
        <begin position="180"/>
        <end position="204"/>
    </location>
</feature>
<keyword evidence="2 5" id="KW-0812">Transmembrane</keyword>
<dbReference type="PANTHER" id="PTHR22950:SF494">
    <property type="entry name" value="GH04538P"/>
    <property type="match status" value="1"/>
</dbReference>
<dbReference type="GO" id="GO:0005774">
    <property type="term" value="C:vacuolar membrane"/>
    <property type="evidence" value="ECO:0007669"/>
    <property type="project" value="TreeGrafter"/>
</dbReference>
<evidence type="ECO:0000256" key="1">
    <source>
        <dbReference type="ARBA" id="ARBA00004141"/>
    </source>
</evidence>
<proteinExistence type="predicted"/>
<dbReference type="InterPro" id="IPR013057">
    <property type="entry name" value="AA_transpt_TM"/>
</dbReference>
<dbReference type="EMBL" id="JTDY01007463">
    <property type="protein sequence ID" value="KOB65181.1"/>
    <property type="molecule type" value="Genomic_DNA"/>
</dbReference>
<dbReference type="PANTHER" id="PTHR22950">
    <property type="entry name" value="AMINO ACID TRANSPORTER"/>
    <property type="match status" value="1"/>
</dbReference>
<evidence type="ECO:0000259" key="6">
    <source>
        <dbReference type="Pfam" id="PF01490"/>
    </source>
</evidence>
<sequence>ANLTSNPGFQSTLSLGSKDVINEKEYNPFEHRKVEHPNSSIGSLVHLLKSSLGSGILAMPAAFKNAGLAAGAIGTIVKTSQEVCVDAKKPSMGFAETCGAAFEFGPKRLRPWANFARTFIDYALTCTYLAALCVYIVFIAENFKEVLDEYMPNYKLSVETYCALTLVPLVLICQIRNLKWLVPFSAIANVFLVICFAITMYYIFNDLPNPKEREMVASVTQWPLFIR</sequence>
<feature type="transmembrane region" description="Helical" evidence="5">
    <location>
        <begin position="152"/>
        <end position="173"/>
    </location>
</feature>
<feature type="non-terminal residue" evidence="7">
    <location>
        <position position="227"/>
    </location>
</feature>
<evidence type="ECO:0000256" key="2">
    <source>
        <dbReference type="ARBA" id="ARBA00022692"/>
    </source>
</evidence>
<evidence type="ECO:0000256" key="3">
    <source>
        <dbReference type="ARBA" id="ARBA00022989"/>
    </source>
</evidence>
<comment type="caution">
    <text evidence="7">The sequence shown here is derived from an EMBL/GenBank/DDBJ whole genome shotgun (WGS) entry which is preliminary data.</text>
</comment>
<comment type="subcellular location">
    <subcellularLocation>
        <location evidence="1">Membrane</location>
        <topology evidence="1">Multi-pass membrane protein</topology>
    </subcellularLocation>
</comment>
<protein>
    <submittedName>
        <fullName evidence="7">Amino acid transporter</fullName>
    </submittedName>
</protein>
<feature type="non-terminal residue" evidence="7">
    <location>
        <position position="1"/>
    </location>
</feature>
<dbReference type="AlphaFoldDB" id="A0A0L7KQ51"/>
<keyword evidence="8" id="KW-1185">Reference proteome</keyword>